<dbReference type="KEGG" id="mzi:HWN40_06340"/>
<dbReference type="EMBL" id="CP058215">
    <property type="protein sequence ID" value="QLC49894.1"/>
    <property type="molecule type" value="Genomic_DNA"/>
</dbReference>
<dbReference type="InterPro" id="IPR036390">
    <property type="entry name" value="WH_DNA-bd_sf"/>
</dbReference>
<sequence length="139" mass="16243">MKEKREHLYVIFDNLLRIKSECSTEVFSGCQLSDISVKQIEYLKIIDEHGKVTFSGLARITSNSKPTITEMVNKFVKMDCVYRERSPDDGRMFYIRLTEKGQTIARAEEKALMQLIEKMTDSLDEREMDVLISILRKVR</sequence>
<dbReference type="GO" id="GO:0003700">
    <property type="term" value="F:DNA-binding transcription factor activity"/>
    <property type="evidence" value="ECO:0007669"/>
    <property type="project" value="InterPro"/>
</dbReference>
<dbReference type="PANTHER" id="PTHR33164:SF43">
    <property type="entry name" value="HTH-TYPE TRANSCRIPTIONAL REPRESSOR YETL"/>
    <property type="match status" value="1"/>
</dbReference>
<dbReference type="AlphaFoldDB" id="A0A7D5EEP5"/>
<dbReference type="GO" id="GO:0006950">
    <property type="term" value="P:response to stress"/>
    <property type="evidence" value="ECO:0007669"/>
    <property type="project" value="TreeGrafter"/>
</dbReference>
<dbReference type="InterPro" id="IPR036388">
    <property type="entry name" value="WH-like_DNA-bd_sf"/>
</dbReference>
<evidence type="ECO:0000313" key="3">
    <source>
        <dbReference type="Proteomes" id="UP000509594"/>
    </source>
</evidence>
<dbReference type="Pfam" id="PF01047">
    <property type="entry name" value="MarR"/>
    <property type="match status" value="1"/>
</dbReference>
<dbReference type="GeneID" id="55821277"/>
<evidence type="ECO:0000313" key="2">
    <source>
        <dbReference type="EMBL" id="QLC49894.1"/>
    </source>
</evidence>
<evidence type="ECO:0000259" key="1">
    <source>
        <dbReference type="PROSITE" id="PS50995"/>
    </source>
</evidence>
<proteinExistence type="predicted"/>
<dbReference type="Gene3D" id="1.10.10.10">
    <property type="entry name" value="Winged helix-like DNA-binding domain superfamily/Winged helix DNA-binding domain"/>
    <property type="match status" value="1"/>
</dbReference>
<dbReference type="PROSITE" id="PS50995">
    <property type="entry name" value="HTH_MARR_2"/>
    <property type="match status" value="1"/>
</dbReference>
<gene>
    <name evidence="2" type="ORF">HWN40_06340</name>
</gene>
<reference evidence="2 3" key="1">
    <citation type="submission" date="2020-06" db="EMBL/GenBank/DDBJ databases">
        <title>Methanolobus halotolerans sp. nov., isolated from a saline lake Tus in Siberia.</title>
        <authorList>
            <person name="Shen Y."/>
            <person name="Chen S.-C."/>
            <person name="Lai M.-C."/>
            <person name="Huang H.-H."/>
            <person name="Chiu H.-H."/>
            <person name="Tang S.-L."/>
            <person name="Rogozin D.Y."/>
            <person name="Degermendzhy A.G."/>
        </authorList>
    </citation>
    <scope>NUCLEOTIDE SEQUENCE [LARGE SCALE GENOMIC DNA]</scope>
    <source>
        <strain evidence="2 3">DSM 21339</strain>
    </source>
</reference>
<dbReference type="PANTHER" id="PTHR33164">
    <property type="entry name" value="TRANSCRIPTIONAL REGULATOR, MARR FAMILY"/>
    <property type="match status" value="1"/>
</dbReference>
<dbReference type="RefSeq" id="WP_176964950.1">
    <property type="nucleotide sequence ID" value="NZ_CP058215.1"/>
</dbReference>
<accession>A0A7D5EEP5</accession>
<dbReference type="OrthoDB" id="106463at2157"/>
<dbReference type="SUPFAM" id="SSF46785">
    <property type="entry name" value="Winged helix' DNA-binding domain"/>
    <property type="match status" value="1"/>
</dbReference>
<dbReference type="InterPro" id="IPR000835">
    <property type="entry name" value="HTH_MarR-typ"/>
</dbReference>
<name>A0A7D5EEP5_9EURY</name>
<keyword evidence="3" id="KW-1185">Reference proteome</keyword>
<feature type="domain" description="HTH marR-type" evidence="1">
    <location>
        <begin position="1"/>
        <end position="139"/>
    </location>
</feature>
<dbReference type="SMART" id="SM00347">
    <property type="entry name" value="HTH_MARR"/>
    <property type="match status" value="1"/>
</dbReference>
<dbReference type="Proteomes" id="UP000509594">
    <property type="component" value="Chromosome"/>
</dbReference>
<dbReference type="InterPro" id="IPR039422">
    <property type="entry name" value="MarR/SlyA-like"/>
</dbReference>
<protein>
    <submittedName>
        <fullName evidence="2">MarR family transcriptional regulator</fullName>
    </submittedName>
</protein>
<organism evidence="2 3">
    <name type="scientific">Methanolobus zinderi</name>
    <dbReference type="NCBI Taxonomy" id="536044"/>
    <lineage>
        <taxon>Archaea</taxon>
        <taxon>Methanobacteriati</taxon>
        <taxon>Methanobacteriota</taxon>
        <taxon>Stenosarchaea group</taxon>
        <taxon>Methanomicrobia</taxon>
        <taxon>Methanosarcinales</taxon>
        <taxon>Methanosarcinaceae</taxon>
        <taxon>Methanolobus</taxon>
    </lineage>
</organism>